<dbReference type="AlphaFoldDB" id="A0A7J8YQS8"/>
<protein>
    <submittedName>
        <fullName evidence="1">Uncharacterized protein</fullName>
    </submittedName>
</protein>
<gene>
    <name evidence="1" type="ORF">Goari_022242</name>
</gene>
<name>A0A7J8YQS8_GOSAI</name>
<keyword evidence="2" id="KW-1185">Reference proteome</keyword>
<evidence type="ECO:0000313" key="2">
    <source>
        <dbReference type="Proteomes" id="UP000593577"/>
    </source>
</evidence>
<organism evidence="1 2">
    <name type="scientific">Gossypium aridum</name>
    <name type="common">American cotton</name>
    <name type="synonym">Erioxylum aridum</name>
    <dbReference type="NCBI Taxonomy" id="34290"/>
    <lineage>
        <taxon>Eukaryota</taxon>
        <taxon>Viridiplantae</taxon>
        <taxon>Streptophyta</taxon>
        <taxon>Embryophyta</taxon>
        <taxon>Tracheophyta</taxon>
        <taxon>Spermatophyta</taxon>
        <taxon>Magnoliopsida</taxon>
        <taxon>eudicotyledons</taxon>
        <taxon>Gunneridae</taxon>
        <taxon>Pentapetalae</taxon>
        <taxon>rosids</taxon>
        <taxon>malvids</taxon>
        <taxon>Malvales</taxon>
        <taxon>Malvaceae</taxon>
        <taxon>Malvoideae</taxon>
        <taxon>Gossypium</taxon>
    </lineage>
</organism>
<accession>A0A7J8YQS8</accession>
<evidence type="ECO:0000313" key="1">
    <source>
        <dbReference type="EMBL" id="MBA0701923.1"/>
    </source>
</evidence>
<comment type="caution">
    <text evidence="1">The sequence shown here is derived from an EMBL/GenBank/DDBJ whole genome shotgun (WGS) entry which is preliminary data.</text>
</comment>
<proteinExistence type="predicted"/>
<reference evidence="1 2" key="1">
    <citation type="journal article" date="2019" name="Genome Biol. Evol.">
        <title>Insights into the evolution of the New World diploid cottons (Gossypium, subgenus Houzingenia) based on genome sequencing.</title>
        <authorList>
            <person name="Grover C.E."/>
            <person name="Arick M.A. 2nd"/>
            <person name="Thrash A."/>
            <person name="Conover J.L."/>
            <person name="Sanders W.S."/>
            <person name="Peterson D.G."/>
            <person name="Frelichowski J.E."/>
            <person name="Scheffler J.A."/>
            <person name="Scheffler B.E."/>
            <person name="Wendel J.F."/>
        </authorList>
    </citation>
    <scope>NUCLEOTIDE SEQUENCE [LARGE SCALE GENOMIC DNA]</scope>
    <source>
        <strain evidence="1">185</strain>
        <tissue evidence="1">Leaf</tissue>
    </source>
</reference>
<feature type="non-terminal residue" evidence="1">
    <location>
        <position position="1"/>
    </location>
</feature>
<sequence length="85" mass="9586">MEVLLQGCSAIFSYGDNGVYKRGFKHTFQSGYFDGHELPCFYCLCLCHSCSNCSFLICFSLVLLQIKSASSTDLPYTMQDWSAWA</sequence>
<dbReference type="Proteomes" id="UP000593577">
    <property type="component" value="Unassembled WGS sequence"/>
</dbReference>
<dbReference type="EMBL" id="JABFAA010343170">
    <property type="protein sequence ID" value="MBA0701923.1"/>
    <property type="molecule type" value="Genomic_DNA"/>
</dbReference>